<dbReference type="OrthoDB" id="595476at2"/>
<dbReference type="Gene3D" id="3.30.2310.20">
    <property type="entry name" value="RelE-like"/>
    <property type="match status" value="1"/>
</dbReference>
<sequence length="98" mass="11886">MRVFFLKYAQQELDDTAHCYEMELKGLGKIFKDEVKKAISRIIKYPEAWTIERTTIRKCTLHKFPYVILYSIEKNHIVIIAISHQHRKPYYWIDRKPT</sequence>
<accession>Q3ARI3</accession>
<evidence type="ECO:0000256" key="1">
    <source>
        <dbReference type="ARBA" id="ARBA00022649"/>
    </source>
</evidence>
<dbReference type="InterPro" id="IPR035093">
    <property type="entry name" value="RelE/ParE_toxin_dom_sf"/>
</dbReference>
<protein>
    <recommendedName>
        <fullName evidence="3">Plasmid stabilization system</fullName>
    </recommendedName>
</protein>
<dbReference type="eggNOG" id="COG3668">
    <property type="taxonomic scope" value="Bacteria"/>
</dbReference>
<dbReference type="AlphaFoldDB" id="Q3ARI3"/>
<name>Q3ARI3_CHLCH</name>
<dbReference type="InterPro" id="IPR007712">
    <property type="entry name" value="RelE/ParE_toxin"/>
</dbReference>
<organism evidence="2">
    <name type="scientific">Chlorobium chlorochromatii (strain CaD3)</name>
    <dbReference type="NCBI Taxonomy" id="340177"/>
    <lineage>
        <taxon>Bacteria</taxon>
        <taxon>Pseudomonadati</taxon>
        <taxon>Chlorobiota</taxon>
        <taxon>Chlorobiia</taxon>
        <taxon>Chlorobiales</taxon>
        <taxon>Chlorobiaceae</taxon>
        <taxon>Chlorobium/Pelodictyon group</taxon>
        <taxon>Chlorobium</taxon>
    </lineage>
</organism>
<evidence type="ECO:0008006" key="3">
    <source>
        <dbReference type="Google" id="ProtNLM"/>
    </source>
</evidence>
<gene>
    <name evidence="2" type="ordered locus">Cag_1130</name>
</gene>
<dbReference type="HOGENOM" id="CLU_147162_7_0_10"/>
<proteinExistence type="predicted"/>
<dbReference type="Pfam" id="PF05016">
    <property type="entry name" value="ParE_toxin"/>
    <property type="match status" value="1"/>
</dbReference>
<evidence type="ECO:0000313" key="2">
    <source>
        <dbReference type="EMBL" id="ABB28392.1"/>
    </source>
</evidence>
<dbReference type="EMBL" id="CP000108">
    <property type="protein sequence ID" value="ABB28392.1"/>
    <property type="molecule type" value="Genomic_DNA"/>
</dbReference>
<dbReference type="KEGG" id="cch:Cag_1130"/>
<reference evidence="2" key="1">
    <citation type="submission" date="2005-08" db="EMBL/GenBank/DDBJ databases">
        <title>Complete sequence of Chlorobium chlorochromatii CaD3.</title>
        <authorList>
            <person name="Copeland A."/>
            <person name="Lucas S."/>
            <person name="Lapidus A."/>
            <person name="Barry K."/>
            <person name="Detter J.C."/>
            <person name="Glavina T."/>
            <person name="Hammon N."/>
            <person name="Israni S."/>
            <person name="Pitluck S."/>
            <person name="Bryant D."/>
            <person name="Schmutz J."/>
            <person name="Larimer F."/>
            <person name="Land M."/>
            <person name="Kyrpides N."/>
            <person name="Ivanova N."/>
            <person name="Richardson P."/>
        </authorList>
    </citation>
    <scope>NUCLEOTIDE SEQUENCE [LARGE SCALE GENOMIC DNA]</scope>
    <source>
        <strain evidence="2">CaD3</strain>
    </source>
</reference>
<keyword evidence="1" id="KW-1277">Toxin-antitoxin system</keyword>
<dbReference type="STRING" id="340177.Cag_1130"/>